<dbReference type="InterPro" id="IPR013509">
    <property type="entry name" value="RNR_lsu_N"/>
</dbReference>
<dbReference type="EC" id="1.17.4.1" evidence="2 4"/>
<dbReference type="Gene3D" id="3.20.70.20">
    <property type="match status" value="1"/>
</dbReference>
<feature type="domain" description="Ribonucleotide reductase large subunit C-terminal" evidence="6">
    <location>
        <begin position="89"/>
        <end position="215"/>
    </location>
</feature>
<dbReference type="SUPFAM" id="SSF48168">
    <property type="entry name" value="R1 subunit of ribonucleotide reductase, N-terminal domain"/>
    <property type="match status" value="1"/>
</dbReference>
<proteinExistence type="inferred from homology"/>
<dbReference type="NCBIfam" id="TIGR02510">
    <property type="entry name" value="NrdE-prime"/>
    <property type="match status" value="1"/>
</dbReference>
<dbReference type="GO" id="GO:0004748">
    <property type="term" value="F:ribonucleoside-diphosphate reductase activity, thioredoxin disulfide as acceptor"/>
    <property type="evidence" value="ECO:0007669"/>
    <property type="project" value="UniProtKB-EC"/>
</dbReference>
<feature type="domain" description="Ribonucleotide reductase large subunit C-terminal" evidence="6">
    <location>
        <begin position="219"/>
        <end position="385"/>
    </location>
</feature>
<feature type="domain" description="Ribonucleotide reductase large subunit N-terminal" evidence="5">
    <location>
        <begin position="17"/>
        <end position="85"/>
    </location>
</feature>
<feature type="domain" description="Ribonucleotide reductase large subunit C-terminal" evidence="6">
    <location>
        <begin position="392"/>
        <end position="541"/>
    </location>
</feature>
<name>A0A6J5L226_9CAUD</name>
<organism evidence="7">
    <name type="scientific">uncultured Caudovirales phage</name>
    <dbReference type="NCBI Taxonomy" id="2100421"/>
    <lineage>
        <taxon>Viruses</taxon>
        <taxon>Duplodnaviria</taxon>
        <taxon>Heunggongvirae</taxon>
        <taxon>Uroviricota</taxon>
        <taxon>Caudoviricetes</taxon>
        <taxon>Peduoviridae</taxon>
        <taxon>Maltschvirus</taxon>
        <taxon>Maltschvirus maltsch</taxon>
    </lineage>
</organism>
<evidence type="ECO:0000256" key="1">
    <source>
        <dbReference type="ARBA" id="ARBA00010406"/>
    </source>
</evidence>
<evidence type="ECO:0000259" key="5">
    <source>
        <dbReference type="Pfam" id="PF00317"/>
    </source>
</evidence>
<dbReference type="Pfam" id="PF02867">
    <property type="entry name" value="Ribonuc_red_lgC"/>
    <property type="match status" value="3"/>
</dbReference>
<dbReference type="InterPro" id="IPR008926">
    <property type="entry name" value="RNR_R1-su_N"/>
</dbReference>
<comment type="similarity">
    <text evidence="1 4">Belongs to the ribonucleoside diphosphate reductase large chain family.</text>
</comment>
<dbReference type="UniPathway" id="UPA00326"/>
<comment type="catalytic activity">
    <reaction evidence="4">
        <text>a 2'-deoxyribonucleoside 5'-diphosphate + [thioredoxin]-disulfide + H2O = a ribonucleoside 5'-diphosphate + [thioredoxin]-dithiol</text>
        <dbReference type="Rhea" id="RHEA:23252"/>
        <dbReference type="Rhea" id="RHEA-COMP:10698"/>
        <dbReference type="Rhea" id="RHEA-COMP:10700"/>
        <dbReference type="ChEBI" id="CHEBI:15377"/>
        <dbReference type="ChEBI" id="CHEBI:29950"/>
        <dbReference type="ChEBI" id="CHEBI:50058"/>
        <dbReference type="ChEBI" id="CHEBI:57930"/>
        <dbReference type="ChEBI" id="CHEBI:73316"/>
        <dbReference type="EC" id="1.17.4.1"/>
    </reaction>
</comment>
<dbReference type="EMBL" id="LR796209">
    <property type="protein sequence ID" value="CAB4127273.1"/>
    <property type="molecule type" value="Genomic_DNA"/>
</dbReference>
<dbReference type="GO" id="GO:0009263">
    <property type="term" value="P:deoxyribonucleotide biosynthetic process"/>
    <property type="evidence" value="ECO:0007669"/>
    <property type="project" value="UniProtKB-KW"/>
</dbReference>
<comment type="function">
    <text evidence="4">Provides the precursors necessary for DNA synthesis. Catalyzes the biosynthesis of deoxyribonucleotides from the corresponding ribonucleotides.</text>
</comment>
<dbReference type="PRINTS" id="PR01183">
    <property type="entry name" value="RIBORDTASEM1"/>
</dbReference>
<dbReference type="InterPro" id="IPR000788">
    <property type="entry name" value="RNR_lg_C"/>
</dbReference>
<dbReference type="PANTHER" id="PTHR11573:SF6">
    <property type="entry name" value="RIBONUCLEOSIDE-DIPHOSPHATE REDUCTASE LARGE SUBUNIT"/>
    <property type="match status" value="1"/>
</dbReference>
<evidence type="ECO:0000256" key="2">
    <source>
        <dbReference type="ARBA" id="ARBA00012274"/>
    </source>
</evidence>
<gene>
    <name evidence="7" type="ORF">UFOVP75_114</name>
</gene>
<dbReference type="InterPro" id="IPR039718">
    <property type="entry name" value="Rrm1"/>
</dbReference>
<dbReference type="NCBIfam" id="NF006577">
    <property type="entry name" value="PRK09102.1"/>
    <property type="match status" value="1"/>
</dbReference>
<evidence type="ECO:0000256" key="4">
    <source>
        <dbReference type="RuleBase" id="RU003410"/>
    </source>
</evidence>
<dbReference type="PANTHER" id="PTHR11573">
    <property type="entry name" value="RIBONUCLEOSIDE-DIPHOSPHATE REDUCTASE LARGE CHAIN"/>
    <property type="match status" value="1"/>
</dbReference>
<reference evidence="7" key="1">
    <citation type="submission" date="2020-04" db="EMBL/GenBank/DDBJ databases">
        <authorList>
            <person name="Chiriac C."/>
            <person name="Salcher M."/>
            <person name="Ghai R."/>
            <person name="Kavagutti S V."/>
        </authorList>
    </citation>
    <scope>NUCLEOTIDE SEQUENCE</scope>
</reference>
<evidence type="ECO:0000256" key="3">
    <source>
        <dbReference type="ARBA" id="ARBA00023002"/>
    </source>
</evidence>
<evidence type="ECO:0000313" key="7">
    <source>
        <dbReference type="EMBL" id="CAB4127273.1"/>
    </source>
</evidence>
<accession>A0A6J5L226</accession>
<keyword evidence="3 4" id="KW-0560">Oxidoreductase</keyword>
<evidence type="ECO:0000259" key="6">
    <source>
        <dbReference type="Pfam" id="PF02867"/>
    </source>
</evidence>
<keyword evidence="4" id="KW-0215">Deoxyribonucleotide synthesis</keyword>
<dbReference type="InterPro" id="IPR013350">
    <property type="entry name" value="RNR_alpha"/>
</dbReference>
<dbReference type="SUPFAM" id="SSF51998">
    <property type="entry name" value="PFL-like glycyl radical enzymes"/>
    <property type="match status" value="1"/>
</dbReference>
<protein>
    <recommendedName>
        <fullName evidence="2 4">Ribonucleoside-diphosphate reductase</fullName>
        <ecNumber evidence="2 4">1.17.4.1</ecNumber>
    </recommendedName>
</protein>
<dbReference type="Pfam" id="PF00317">
    <property type="entry name" value="Ribonuc_red_lgN"/>
    <property type="match status" value="1"/>
</dbReference>
<sequence length="565" mass="62732">MVELHQLKAEGEAPHWLTDEALKTLKTGYLQDGESPRGMYQRVANAAGSYYKDSAYWSGRFFDAMWNNWLCLATPVATNMGGKRGLPISCNGIDVPDDTFEIFNRATELAMLSKQGAGVALYLGRIRGRGAPIRAGGVSEGVIPWAKLYDTTTASVSQGSTRRGASALYLDVTHRDIEEFLDIRRATGDVNRRCLNINQGVNITDPWMTEMLKGDQGSRDLWKRILTTRVETGEPYIFFTDTVNRANPECYKAHGLSVKFSNLCTEIMLHTDDNHSFICCLSSLNVARYDEWKDTDLPNVAARFLDAVLEEYIFRASSVRGLKNSVASAIAGRAIGIGVLGWHTYLQQNGIPFDSFESMRLNAEIFRNIKTKAHEESRKMAIELGEPEWCRGFGMRNTHLMAVAPTLSNSTISGGVSAGIEPILANCYTQEGAQGTFFRTNAALEAILETRGRNDPATWKSIVENQGSVQHLDCLFSSEKEVFLTAREINQFAIIKQAGQRQKYIDQGQSVNLFFASNAPPKYVHDVHVEAWRAGLKTLYYCKSKGVLKGDMASRSKNECAACEG</sequence>
<dbReference type="GO" id="GO:0005524">
    <property type="term" value="F:ATP binding"/>
    <property type="evidence" value="ECO:0007669"/>
    <property type="project" value="InterPro"/>
</dbReference>